<evidence type="ECO:0000259" key="4">
    <source>
        <dbReference type="PROSITE" id="PS51186"/>
    </source>
</evidence>
<reference evidence="5" key="2">
    <citation type="journal article" date="2021" name="Microbiome">
        <title>Successional dynamics and alternative stable states in a saline activated sludge microbial community over 9 years.</title>
        <authorList>
            <person name="Wang Y."/>
            <person name="Ye J."/>
            <person name="Ju F."/>
            <person name="Liu L."/>
            <person name="Boyd J.A."/>
            <person name="Deng Y."/>
            <person name="Parks D.H."/>
            <person name="Jiang X."/>
            <person name="Yin X."/>
            <person name="Woodcroft B.J."/>
            <person name="Tyson G.W."/>
            <person name="Hugenholtz P."/>
            <person name="Polz M.F."/>
            <person name="Zhang T."/>
        </authorList>
    </citation>
    <scope>NUCLEOTIDE SEQUENCE</scope>
    <source>
        <strain evidence="5">HKST-UBA02</strain>
    </source>
</reference>
<gene>
    <name evidence="5" type="ORF">KDA27_09785</name>
</gene>
<evidence type="ECO:0000256" key="3">
    <source>
        <dbReference type="ARBA" id="ARBA00038502"/>
    </source>
</evidence>
<evidence type="ECO:0000313" key="6">
    <source>
        <dbReference type="Proteomes" id="UP000739538"/>
    </source>
</evidence>
<dbReference type="InterPro" id="IPR051531">
    <property type="entry name" value="N-acetyltransferase"/>
</dbReference>
<evidence type="ECO:0000256" key="2">
    <source>
        <dbReference type="ARBA" id="ARBA00023315"/>
    </source>
</evidence>
<feature type="domain" description="N-acetyltransferase" evidence="4">
    <location>
        <begin position="13"/>
        <end position="170"/>
    </location>
</feature>
<accession>A0A956SD64</accession>
<dbReference type="PROSITE" id="PS51186">
    <property type="entry name" value="GNAT"/>
    <property type="match status" value="1"/>
</dbReference>
<keyword evidence="1 5" id="KW-0808">Transferase</keyword>
<comment type="caution">
    <text evidence="5">The sequence shown here is derived from an EMBL/GenBank/DDBJ whole genome shotgun (WGS) entry which is preliminary data.</text>
</comment>
<dbReference type="PANTHER" id="PTHR43792">
    <property type="entry name" value="GNAT FAMILY, PUTATIVE (AFU_ORTHOLOGUE AFUA_3G00765)-RELATED-RELATED"/>
    <property type="match status" value="1"/>
</dbReference>
<dbReference type="InterPro" id="IPR000182">
    <property type="entry name" value="GNAT_dom"/>
</dbReference>
<dbReference type="SUPFAM" id="SSF55729">
    <property type="entry name" value="Acyl-CoA N-acyltransferases (Nat)"/>
    <property type="match status" value="1"/>
</dbReference>
<dbReference type="Gene3D" id="3.40.630.30">
    <property type="match status" value="1"/>
</dbReference>
<name>A0A956SD64_UNCEI</name>
<comment type="similarity">
    <text evidence="3">Belongs to the acetyltransferase family. RimJ subfamily.</text>
</comment>
<reference evidence="5" key="1">
    <citation type="submission" date="2020-04" db="EMBL/GenBank/DDBJ databases">
        <authorList>
            <person name="Zhang T."/>
        </authorList>
    </citation>
    <scope>NUCLEOTIDE SEQUENCE</scope>
    <source>
        <strain evidence="5">HKST-UBA02</strain>
    </source>
</reference>
<organism evidence="5 6">
    <name type="scientific">Eiseniibacteriota bacterium</name>
    <dbReference type="NCBI Taxonomy" id="2212470"/>
    <lineage>
        <taxon>Bacteria</taxon>
        <taxon>Candidatus Eiseniibacteriota</taxon>
    </lineage>
</organism>
<dbReference type="GO" id="GO:0008999">
    <property type="term" value="F:protein-N-terminal-alanine acetyltransferase activity"/>
    <property type="evidence" value="ECO:0007669"/>
    <property type="project" value="TreeGrafter"/>
</dbReference>
<dbReference type="PANTHER" id="PTHR43792:SF8">
    <property type="entry name" value="[RIBOSOMAL PROTEIN US5]-ALANINE N-ACETYLTRANSFERASE"/>
    <property type="match status" value="1"/>
</dbReference>
<dbReference type="EC" id="2.3.1.-" evidence="5"/>
<dbReference type="Proteomes" id="UP000739538">
    <property type="component" value="Unassembled WGS sequence"/>
</dbReference>
<dbReference type="EMBL" id="JAGQHS010000041">
    <property type="protein sequence ID" value="MCA9756081.1"/>
    <property type="molecule type" value="Genomic_DNA"/>
</dbReference>
<evidence type="ECO:0000256" key="1">
    <source>
        <dbReference type="ARBA" id="ARBA00022679"/>
    </source>
</evidence>
<proteinExistence type="inferred from homology"/>
<dbReference type="Pfam" id="PF13302">
    <property type="entry name" value="Acetyltransf_3"/>
    <property type="match status" value="1"/>
</dbReference>
<sequence>MSRDVLERHGTHVFVRRPTPRDEGPFLRMTRRSQRFHRPWVHPPLTETHFTQYLSRFRDPRNVGLLVLSREDESVVGAIHFNEIVRGLFQSCYLGYFGSRDHAGRGWMREALGLALHIGFRDLRLHRAEANIQPENEASIRLVRSLGFRKEGYSPRYLKIGGRWKDHERWAILSEDWKRPRKGRTTLQTAEVRSQRDTRRTR</sequence>
<keyword evidence="2 5" id="KW-0012">Acyltransferase</keyword>
<protein>
    <submittedName>
        <fullName evidence="5">GNAT family N-acetyltransferase</fullName>
        <ecNumber evidence="5">2.3.1.-</ecNumber>
    </submittedName>
</protein>
<dbReference type="AlphaFoldDB" id="A0A956SD64"/>
<dbReference type="GO" id="GO:0005737">
    <property type="term" value="C:cytoplasm"/>
    <property type="evidence" value="ECO:0007669"/>
    <property type="project" value="TreeGrafter"/>
</dbReference>
<evidence type="ECO:0000313" key="5">
    <source>
        <dbReference type="EMBL" id="MCA9756081.1"/>
    </source>
</evidence>
<dbReference type="InterPro" id="IPR016181">
    <property type="entry name" value="Acyl_CoA_acyltransferase"/>
</dbReference>